<name>A0A6P0HKM9_9ACTN</name>
<dbReference type="Gene3D" id="3.30.2130.10">
    <property type="entry name" value="VC0802-like"/>
    <property type="match status" value="1"/>
</dbReference>
<evidence type="ECO:0000313" key="2">
    <source>
        <dbReference type="EMBL" id="NEN79259.1"/>
    </source>
</evidence>
<dbReference type="AlphaFoldDB" id="A0A6P0HKM9"/>
<dbReference type="EMBL" id="JAAGXA010000009">
    <property type="protein sequence ID" value="NEN79259.1"/>
    <property type="molecule type" value="Genomic_DNA"/>
</dbReference>
<keyword evidence="3" id="KW-1185">Reference proteome</keyword>
<dbReference type="SUPFAM" id="SSF55021">
    <property type="entry name" value="ACT-like"/>
    <property type="match status" value="2"/>
</dbReference>
<evidence type="ECO:0000259" key="1">
    <source>
        <dbReference type="Pfam" id="PF21631"/>
    </source>
</evidence>
<dbReference type="InterPro" id="IPR045865">
    <property type="entry name" value="ACT-like_dom_sf"/>
</dbReference>
<proteinExistence type="predicted"/>
<dbReference type="Proteomes" id="UP000468687">
    <property type="component" value="Unassembled WGS sequence"/>
</dbReference>
<organism evidence="2 3">
    <name type="scientific">Nocardioides zeae</name>
    <dbReference type="NCBI Taxonomy" id="1457234"/>
    <lineage>
        <taxon>Bacteria</taxon>
        <taxon>Bacillati</taxon>
        <taxon>Actinomycetota</taxon>
        <taxon>Actinomycetes</taxon>
        <taxon>Propionibacteriales</taxon>
        <taxon>Nocardioidaceae</taxon>
        <taxon>Nocardioides</taxon>
    </lineage>
</organism>
<feature type="domain" description="A9CJY8-like N-terminal" evidence="1">
    <location>
        <begin position="25"/>
        <end position="67"/>
    </location>
</feature>
<dbReference type="InterPro" id="IPR049447">
    <property type="entry name" value="A9CJY8-like_N"/>
</dbReference>
<sequence length="146" mass="15113">MSAPQDGTPGETQPASYELARFPETLAVVRLGPGSTIPAWAESSSVFQVTATATETTVLCAARNVPTKARSVRPFTAFQLGGERTVAESAALLPDVLAPLADEEIAAIPLTTYDALWVLVPGAEADAAEAAWRRRGHAVGAAVPAS</sequence>
<accession>A0A6P0HKM9</accession>
<reference evidence="2 3" key="1">
    <citation type="journal article" date="2014" name="Int. J. Syst. Evol. Microbiol.">
        <title>Nocardioides zeae sp. nov., isolated from the stem of Zea mays.</title>
        <authorList>
            <person name="Glaeser S.P."/>
            <person name="McInroy J.A."/>
            <person name="Busse H.J."/>
            <person name="Kampfer P."/>
        </authorList>
    </citation>
    <scope>NUCLEOTIDE SEQUENCE [LARGE SCALE GENOMIC DNA]</scope>
    <source>
        <strain evidence="2 3">JCM 30728</strain>
    </source>
</reference>
<dbReference type="RefSeq" id="WP_163772813.1">
    <property type="nucleotide sequence ID" value="NZ_JAAGXA010000009.1"/>
</dbReference>
<protein>
    <recommendedName>
        <fullName evidence="1">A9CJY8-like N-terminal domain-containing protein</fullName>
    </recommendedName>
</protein>
<evidence type="ECO:0000313" key="3">
    <source>
        <dbReference type="Proteomes" id="UP000468687"/>
    </source>
</evidence>
<gene>
    <name evidence="2" type="ORF">G3T38_13330</name>
</gene>
<dbReference type="Pfam" id="PF21631">
    <property type="entry name" value="A9CJY8-like_N"/>
    <property type="match status" value="1"/>
</dbReference>
<comment type="caution">
    <text evidence="2">The sequence shown here is derived from an EMBL/GenBank/DDBJ whole genome shotgun (WGS) entry which is preliminary data.</text>
</comment>